<dbReference type="Gene3D" id="3.30.60.220">
    <property type="match status" value="1"/>
</dbReference>
<dbReference type="GO" id="GO:0003724">
    <property type="term" value="F:RNA helicase activity"/>
    <property type="evidence" value="ECO:0000318"/>
    <property type="project" value="GO_Central"/>
</dbReference>
<feature type="compositionally biased region" description="Basic and acidic residues" evidence="9">
    <location>
        <begin position="1"/>
        <end position="13"/>
    </location>
</feature>
<dbReference type="InterPro" id="IPR014001">
    <property type="entry name" value="Helicase_ATP-bd"/>
</dbReference>
<dbReference type="SMART" id="SM00487">
    <property type="entry name" value="DEXDc"/>
    <property type="match status" value="1"/>
</dbReference>
<evidence type="ECO:0000256" key="7">
    <source>
        <dbReference type="ARBA" id="ARBA00022884"/>
    </source>
</evidence>
<name>W1PZ99_AMBTC</name>
<evidence type="ECO:0000256" key="8">
    <source>
        <dbReference type="PROSITE-ProRule" id="PRU00552"/>
    </source>
</evidence>
<dbReference type="SMART" id="SM00490">
    <property type="entry name" value="HELICc"/>
    <property type="match status" value="1"/>
</dbReference>
<evidence type="ECO:0000259" key="12">
    <source>
        <dbReference type="PROSITE" id="PS51195"/>
    </source>
</evidence>
<evidence type="ECO:0000256" key="2">
    <source>
        <dbReference type="ARBA" id="ARBA00012552"/>
    </source>
</evidence>
<organism evidence="13 14">
    <name type="scientific">Amborella trichopoda</name>
    <dbReference type="NCBI Taxonomy" id="13333"/>
    <lineage>
        <taxon>Eukaryota</taxon>
        <taxon>Viridiplantae</taxon>
        <taxon>Streptophyta</taxon>
        <taxon>Embryophyta</taxon>
        <taxon>Tracheophyta</taxon>
        <taxon>Spermatophyta</taxon>
        <taxon>Magnoliopsida</taxon>
        <taxon>Amborellales</taxon>
        <taxon>Amborellaceae</taxon>
        <taxon>Amborella</taxon>
    </lineage>
</organism>
<evidence type="ECO:0000256" key="1">
    <source>
        <dbReference type="ARBA" id="ARBA00009718"/>
    </source>
</evidence>
<feature type="domain" description="Helicase C-terminal" evidence="11">
    <location>
        <begin position="355"/>
        <end position="518"/>
    </location>
</feature>
<evidence type="ECO:0000256" key="6">
    <source>
        <dbReference type="ARBA" id="ARBA00022840"/>
    </source>
</evidence>
<keyword evidence="6" id="KW-0067">ATP-binding</keyword>
<dbReference type="Pfam" id="PF04438">
    <property type="entry name" value="zf-HIT"/>
    <property type="match status" value="1"/>
</dbReference>
<sequence length="535" mass="59464">MEKENEINFREQLAEESDGDEESPIKDRSCDQRGALQGEPRCVICGRYGEYICDETDDDICSKECKQILLKRIRSSSPKPIGPSPTVIKLTALDECVYVSDIMQQCSDSSLTSNQIDSLRNKNDIRVLGSSVPAPIVSFSDCNLPQKLQDNLESLGYDIPTPIQMQVIPAALLGRNLLVLAQTGSGKTASYLIPIISKCYTVRRQRLLDQKRPLAIVLAPTRELCAQVEEQAKAFGKGLPFKTALIVGGNPMASQAYRVGKGIELIVATPGRLVDLLIKHEFELDEVRTLVIDEVDCMLEKGFLDQVMQIVRALSRPQIVMISATLPREVEKLSKSMAEDIVVITVGKVNRPSDTVRQVVIWVETKEKKQKLFQILKSEKHFKPPAVVFVGSRFGADLLAEAIRVSTGLRASSIHGEKGMRERRESLRMFLLGEMSVIVATGVLGRGMDLMGVRQVIIFDMPNSVPEYVHLIGRASRLGEAGEAIVFVNEEDKSLFKDFVRMLKQSGAIIPRELANSPHSQASYQVGSRQKKRKR</sequence>
<dbReference type="PROSITE" id="PS51195">
    <property type="entry name" value="Q_MOTIF"/>
    <property type="match status" value="1"/>
</dbReference>
<protein>
    <recommendedName>
        <fullName evidence="2">RNA helicase</fullName>
        <ecNumber evidence="2">3.6.4.13</ecNumber>
    </recommendedName>
</protein>
<dbReference type="Proteomes" id="UP000017836">
    <property type="component" value="Unassembled WGS sequence"/>
</dbReference>
<dbReference type="SUPFAM" id="SSF52540">
    <property type="entry name" value="P-loop containing nucleoside triphosphate hydrolases"/>
    <property type="match status" value="2"/>
</dbReference>
<reference evidence="14" key="1">
    <citation type="journal article" date="2013" name="Science">
        <title>The Amborella genome and the evolution of flowering plants.</title>
        <authorList>
            <consortium name="Amborella Genome Project"/>
        </authorList>
    </citation>
    <scope>NUCLEOTIDE SEQUENCE [LARGE SCALE GENOMIC DNA]</scope>
</reference>
<dbReference type="PROSITE" id="PS51194">
    <property type="entry name" value="HELICASE_CTER"/>
    <property type="match status" value="1"/>
</dbReference>
<evidence type="ECO:0000256" key="4">
    <source>
        <dbReference type="ARBA" id="ARBA00022801"/>
    </source>
</evidence>
<keyword evidence="3" id="KW-0547">Nucleotide-binding</keyword>
<dbReference type="GO" id="GO:0003729">
    <property type="term" value="F:mRNA binding"/>
    <property type="evidence" value="ECO:0000318"/>
    <property type="project" value="GO_Central"/>
</dbReference>
<dbReference type="OMA" id="DESFCIR"/>
<dbReference type="InterPro" id="IPR027417">
    <property type="entry name" value="P-loop_NTPase"/>
</dbReference>
<evidence type="ECO:0000256" key="3">
    <source>
        <dbReference type="ARBA" id="ARBA00022741"/>
    </source>
</evidence>
<gene>
    <name evidence="13" type="ORF">AMTR_s00049p00131010</name>
</gene>
<dbReference type="eggNOG" id="KOG0331">
    <property type="taxonomic scope" value="Eukaryota"/>
</dbReference>
<feature type="region of interest" description="Disordered" evidence="9">
    <location>
        <begin position="1"/>
        <end position="32"/>
    </location>
</feature>
<dbReference type="GO" id="GO:0005524">
    <property type="term" value="F:ATP binding"/>
    <property type="evidence" value="ECO:0007669"/>
    <property type="project" value="UniProtKB-KW"/>
</dbReference>
<dbReference type="EC" id="3.6.4.13" evidence="2"/>
<evidence type="ECO:0000313" key="13">
    <source>
        <dbReference type="EMBL" id="ERN13678.1"/>
    </source>
</evidence>
<feature type="short sequence motif" description="Q motif" evidence="8">
    <location>
        <begin position="137"/>
        <end position="165"/>
    </location>
</feature>
<dbReference type="InterPro" id="IPR007529">
    <property type="entry name" value="Znf_HIT"/>
</dbReference>
<keyword evidence="4" id="KW-0378">Hydrolase</keyword>
<evidence type="ECO:0000256" key="5">
    <source>
        <dbReference type="ARBA" id="ARBA00022806"/>
    </source>
</evidence>
<dbReference type="GO" id="GO:0016787">
    <property type="term" value="F:hydrolase activity"/>
    <property type="evidence" value="ECO:0007669"/>
    <property type="project" value="UniProtKB-KW"/>
</dbReference>
<dbReference type="InterPro" id="IPR001650">
    <property type="entry name" value="Helicase_C-like"/>
</dbReference>
<accession>W1PZ99</accession>
<dbReference type="HOGENOM" id="CLU_003041_1_5_1"/>
<dbReference type="PROSITE" id="PS51192">
    <property type="entry name" value="HELICASE_ATP_BIND_1"/>
    <property type="match status" value="1"/>
</dbReference>
<dbReference type="STRING" id="13333.W1PZ99"/>
<keyword evidence="7" id="KW-0694">RNA-binding</keyword>
<evidence type="ECO:0000313" key="14">
    <source>
        <dbReference type="Proteomes" id="UP000017836"/>
    </source>
</evidence>
<keyword evidence="14" id="KW-1185">Reference proteome</keyword>
<keyword evidence="5" id="KW-0347">Helicase</keyword>
<dbReference type="Pfam" id="PF00270">
    <property type="entry name" value="DEAD"/>
    <property type="match status" value="1"/>
</dbReference>
<comment type="similarity">
    <text evidence="1">Belongs to the DEAD box helicase family. DDX59 subfamily.</text>
</comment>
<dbReference type="Gramene" id="ERN13678">
    <property type="protein sequence ID" value="ERN13678"/>
    <property type="gene ID" value="AMTR_s00049p00131010"/>
</dbReference>
<dbReference type="PANTHER" id="PTHR47958">
    <property type="entry name" value="ATP-DEPENDENT RNA HELICASE DBP3"/>
    <property type="match status" value="1"/>
</dbReference>
<evidence type="ECO:0000256" key="9">
    <source>
        <dbReference type="SAM" id="MobiDB-lite"/>
    </source>
</evidence>
<dbReference type="InterPro" id="IPR014014">
    <property type="entry name" value="RNA_helicase_DEAD_Q_motif"/>
</dbReference>
<feature type="domain" description="DEAD-box RNA helicase Q" evidence="12">
    <location>
        <begin position="137"/>
        <end position="165"/>
    </location>
</feature>
<evidence type="ECO:0000259" key="10">
    <source>
        <dbReference type="PROSITE" id="PS51192"/>
    </source>
</evidence>
<dbReference type="Pfam" id="PF00271">
    <property type="entry name" value="Helicase_C"/>
    <property type="match status" value="1"/>
</dbReference>
<dbReference type="Gene3D" id="3.40.50.300">
    <property type="entry name" value="P-loop containing nucleotide triphosphate hydrolases"/>
    <property type="match status" value="2"/>
</dbReference>
<feature type="domain" description="Helicase ATP-binding" evidence="10">
    <location>
        <begin position="168"/>
        <end position="344"/>
    </location>
</feature>
<dbReference type="CDD" id="cd18787">
    <property type="entry name" value="SF2_C_DEAD"/>
    <property type="match status" value="1"/>
</dbReference>
<evidence type="ECO:0000259" key="11">
    <source>
        <dbReference type="PROSITE" id="PS51194"/>
    </source>
</evidence>
<proteinExistence type="inferred from homology"/>
<dbReference type="CDD" id="cd23022">
    <property type="entry name" value="zf-HIT_DDX59"/>
    <property type="match status" value="1"/>
</dbReference>
<dbReference type="InterPro" id="IPR011545">
    <property type="entry name" value="DEAD/DEAH_box_helicase_dom"/>
</dbReference>
<dbReference type="EMBL" id="KI392567">
    <property type="protein sequence ID" value="ERN13678.1"/>
    <property type="molecule type" value="Genomic_DNA"/>
</dbReference>
<dbReference type="AlphaFoldDB" id="W1PZ99"/>